<gene>
    <name evidence="1" type="ORF">PoB_007458800</name>
</gene>
<comment type="caution">
    <text evidence="1">The sequence shown here is derived from an EMBL/GenBank/DDBJ whole genome shotgun (WGS) entry which is preliminary data.</text>
</comment>
<dbReference type="EMBL" id="BLXT01008374">
    <property type="protein sequence ID" value="GFO48083.1"/>
    <property type="molecule type" value="Genomic_DNA"/>
</dbReference>
<dbReference type="AlphaFoldDB" id="A0AAV4DVG8"/>
<protein>
    <submittedName>
        <fullName evidence="1">Uncharacterized protein</fullName>
    </submittedName>
</protein>
<dbReference type="Proteomes" id="UP000735302">
    <property type="component" value="Unassembled WGS sequence"/>
</dbReference>
<proteinExistence type="predicted"/>
<name>A0AAV4DVG8_9GAST</name>
<sequence>MINRISITNHDEIRSAMKGVFQIQANPFRAYYYFEQRQQGGIETTQDYLAALRSLMAGCDFKGRENYNIAVWLGLAVSTRQGGTKKKGKPPSPAQD</sequence>
<organism evidence="1 2">
    <name type="scientific">Plakobranchus ocellatus</name>
    <dbReference type="NCBI Taxonomy" id="259542"/>
    <lineage>
        <taxon>Eukaryota</taxon>
        <taxon>Metazoa</taxon>
        <taxon>Spiralia</taxon>
        <taxon>Lophotrochozoa</taxon>
        <taxon>Mollusca</taxon>
        <taxon>Gastropoda</taxon>
        <taxon>Heterobranchia</taxon>
        <taxon>Euthyneura</taxon>
        <taxon>Panpulmonata</taxon>
        <taxon>Sacoglossa</taxon>
        <taxon>Placobranchoidea</taxon>
        <taxon>Plakobranchidae</taxon>
        <taxon>Plakobranchus</taxon>
    </lineage>
</organism>
<keyword evidence="2" id="KW-1185">Reference proteome</keyword>
<evidence type="ECO:0000313" key="2">
    <source>
        <dbReference type="Proteomes" id="UP000735302"/>
    </source>
</evidence>
<evidence type="ECO:0000313" key="1">
    <source>
        <dbReference type="EMBL" id="GFO48083.1"/>
    </source>
</evidence>
<reference evidence="1 2" key="1">
    <citation type="journal article" date="2021" name="Elife">
        <title>Chloroplast acquisition without the gene transfer in kleptoplastic sea slugs, Plakobranchus ocellatus.</title>
        <authorList>
            <person name="Maeda T."/>
            <person name="Takahashi S."/>
            <person name="Yoshida T."/>
            <person name="Shimamura S."/>
            <person name="Takaki Y."/>
            <person name="Nagai Y."/>
            <person name="Toyoda A."/>
            <person name="Suzuki Y."/>
            <person name="Arimoto A."/>
            <person name="Ishii H."/>
            <person name="Satoh N."/>
            <person name="Nishiyama T."/>
            <person name="Hasebe M."/>
            <person name="Maruyama T."/>
            <person name="Minagawa J."/>
            <person name="Obokata J."/>
            <person name="Shigenobu S."/>
        </authorList>
    </citation>
    <scope>NUCLEOTIDE SEQUENCE [LARGE SCALE GENOMIC DNA]</scope>
</reference>
<accession>A0AAV4DVG8</accession>